<dbReference type="SUPFAM" id="SSF51905">
    <property type="entry name" value="FAD/NAD(P)-binding domain"/>
    <property type="match status" value="1"/>
</dbReference>
<keyword evidence="2 7" id="KW-0560">Oxidoreductase</keyword>
<name>A0A1X7BT08_9RHOB</name>
<dbReference type="SUPFAM" id="SSF103025">
    <property type="entry name" value="Folate-binding domain"/>
    <property type="match status" value="1"/>
</dbReference>
<dbReference type="Pfam" id="PF08669">
    <property type="entry name" value="GCV_T_C"/>
    <property type="match status" value="1"/>
</dbReference>
<dbReference type="SUPFAM" id="SSF101790">
    <property type="entry name" value="Aminomethyltransferase beta-barrel domain"/>
    <property type="match status" value="1"/>
</dbReference>
<dbReference type="AlphaFoldDB" id="A0A1X7BT08"/>
<sequence length="811" mass="89210">MKTQTRCVVIGGGIAGCSTLYHLTQEGWTDVVLVERDELTSGTTWHSAAQVTNFGMNQTMVGLKSHSIALYKKLRDDPEYPVGYHHGDGGIRLANTEEQMQAYRHFASMARGMGVQFEVIDAEECARRHPLLSTDNLLGGLWDGEDGDIDPAQLCQALAFHARKAGAEVYRNTAVTGLTQHTDDGWTVHTENGDIDCEVVVNACGYRVNEVGAMMGVHHPVASMEHQYFVTEDIPAIAEAGHRMPLLRCPISDYYSRQEKGGLLVGFYEQACRTWGLDGISPDFSNDLCPDDLDRVMDVLEGAFARMPALTEVGIKRVVNGPITYTIDGAPLVGAIPGKRNAFCIIGLRAGLGEGGGHGWLLAQQIVHGEACYDTWMLDPRRFTGHANVELTALKAIEDYQNEFRFHFPHEHRPAGRPAKTTPLTPILAAEGAEFTVVNGWERVDYIKPDPDFHPSLSFNFDEAFDVIAAEVRNVQENVGLCEVNGFNRFEITGADRHAFLDRMFCGNVTRRDGRVGLGYLLNHHGMVKGEATVANLPASDRGPARVWYGSAAASEFHDMDWLQQHLRADEDVQIRSLTNDQTILVLAGPKSRDVLTACSRGNWSKDAFPWLSVKECFIGFAPATVMGVSFSGELAYEIHVPNNQLYAAYLALRKAGAEHGLKLFGARAVESMRMEKGFLHWKADLITEYDPFETGLNRFVKLDKGDFIGKEALLKRQAEGPRKKLVSLELDATSAPAHGGASLMRDDTVIGTVTSGDWGHRVGKNIAYAFVDPDMADEGTAMKLDMCGQLADATVIGPCPYDPDYTRIRG</sequence>
<evidence type="ECO:0000259" key="6">
    <source>
        <dbReference type="Pfam" id="PF16350"/>
    </source>
</evidence>
<evidence type="ECO:0000259" key="4">
    <source>
        <dbReference type="Pfam" id="PF01571"/>
    </source>
</evidence>
<evidence type="ECO:0000256" key="2">
    <source>
        <dbReference type="ARBA" id="ARBA00023002"/>
    </source>
</evidence>
<gene>
    <name evidence="7" type="primary">mlr_12</name>
    <name evidence="7" type="ORF">ROA7745_02174</name>
</gene>
<dbReference type="PROSITE" id="PS51257">
    <property type="entry name" value="PROKAR_LIPOPROTEIN"/>
    <property type="match status" value="1"/>
</dbReference>
<dbReference type="InterPro" id="IPR027266">
    <property type="entry name" value="TrmE/GcvT-like"/>
</dbReference>
<dbReference type="PANTHER" id="PTHR43757">
    <property type="entry name" value="AMINOMETHYLTRANSFERASE"/>
    <property type="match status" value="1"/>
</dbReference>
<evidence type="ECO:0000256" key="1">
    <source>
        <dbReference type="ARBA" id="ARBA00008609"/>
    </source>
</evidence>
<accession>A0A1X7BT08</accession>
<dbReference type="InterPro" id="IPR036188">
    <property type="entry name" value="FAD/NAD-bd_sf"/>
</dbReference>
<dbReference type="Gene3D" id="3.30.1360.120">
    <property type="entry name" value="Probable tRNA modification gtpase trme, domain 1"/>
    <property type="match status" value="1"/>
</dbReference>
<dbReference type="Pfam" id="PF01571">
    <property type="entry name" value="GCV_T"/>
    <property type="match status" value="1"/>
</dbReference>
<protein>
    <submittedName>
        <fullName evidence="7">4-methylaminobutanoate oxidase (Formaldehyde-forming)</fullName>
        <ecNumber evidence="7">1.5.3.19</ecNumber>
    </submittedName>
</protein>
<dbReference type="PANTHER" id="PTHR43757:SF2">
    <property type="entry name" value="AMINOMETHYLTRANSFERASE, MITOCHONDRIAL"/>
    <property type="match status" value="1"/>
</dbReference>
<organism evidence="7 8">
    <name type="scientific">Roseovarius aestuarii</name>
    <dbReference type="NCBI Taxonomy" id="475083"/>
    <lineage>
        <taxon>Bacteria</taxon>
        <taxon>Pseudomonadati</taxon>
        <taxon>Pseudomonadota</taxon>
        <taxon>Alphaproteobacteria</taxon>
        <taxon>Rhodobacterales</taxon>
        <taxon>Roseobacteraceae</taxon>
        <taxon>Roseovarius</taxon>
    </lineage>
</organism>
<feature type="domain" description="GCVT N-terminal" evidence="4">
    <location>
        <begin position="426"/>
        <end position="705"/>
    </location>
</feature>
<dbReference type="Proteomes" id="UP000193224">
    <property type="component" value="Unassembled WGS sequence"/>
</dbReference>
<dbReference type="InterPro" id="IPR013977">
    <property type="entry name" value="GcvT_C"/>
</dbReference>
<dbReference type="Pfam" id="PF01266">
    <property type="entry name" value="DAO"/>
    <property type="match status" value="1"/>
</dbReference>
<evidence type="ECO:0000259" key="3">
    <source>
        <dbReference type="Pfam" id="PF01266"/>
    </source>
</evidence>
<evidence type="ECO:0000259" key="5">
    <source>
        <dbReference type="Pfam" id="PF08669"/>
    </source>
</evidence>
<dbReference type="OrthoDB" id="7156675at2"/>
<dbReference type="InterPro" id="IPR028896">
    <property type="entry name" value="GcvT/YgfZ/DmdA"/>
</dbReference>
<dbReference type="Gene3D" id="2.40.30.110">
    <property type="entry name" value="Aminomethyltransferase beta-barrel domains"/>
    <property type="match status" value="1"/>
</dbReference>
<comment type="similarity">
    <text evidence="1">Belongs to the GcvT family.</text>
</comment>
<reference evidence="7 8" key="1">
    <citation type="submission" date="2017-03" db="EMBL/GenBank/DDBJ databases">
        <authorList>
            <person name="Afonso C.L."/>
            <person name="Miller P.J."/>
            <person name="Scott M.A."/>
            <person name="Spackman E."/>
            <person name="Goraichik I."/>
            <person name="Dimitrov K.M."/>
            <person name="Suarez D.L."/>
            <person name="Swayne D.E."/>
        </authorList>
    </citation>
    <scope>NUCLEOTIDE SEQUENCE [LARGE SCALE GENOMIC DNA]</scope>
    <source>
        <strain evidence="7 8">CECT 7745</strain>
    </source>
</reference>
<dbReference type="EC" id="1.5.3.19" evidence="7"/>
<dbReference type="Gene3D" id="3.30.70.1400">
    <property type="entry name" value="Aminomethyltransferase beta-barrel domains"/>
    <property type="match status" value="1"/>
</dbReference>
<dbReference type="Gene3D" id="3.50.50.60">
    <property type="entry name" value="FAD/NAD(P)-binding domain"/>
    <property type="match status" value="1"/>
</dbReference>
<dbReference type="InterPro" id="IPR006222">
    <property type="entry name" value="GCVT_N"/>
</dbReference>
<dbReference type="InterPro" id="IPR006076">
    <property type="entry name" value="FAD-dep_OxRdtase"/>
</dbReference>
<feature type="domain" description="FAD dependent oxidoreductase central" evidence="6">
    <location>
        <begin position="368"/>
        <end position="421"/>
    </location>
</feature>
<proteinExistence type="inferred from homology"/>
<evidence type="ECO:0000313" key="7">
    <source>
        <dbReference type="EMBL" id="SMC12349.1"/>
    </source>
</evidence>
<dbReference type="InterPro" id="IPR029043">
    <property type="entry name" value="GcvT/YgfZ_C"/>
</dbReference>
<feature type="domain" description="FAD dependent oxidoreductase" evidence="3">
    <location>
        <begin position="7"/>
        <end position="364"/>
    </location>
</feature>
<dbReference type="Pfam" id="PF16350">
    <property type="entry name" value="FAO_M"/>
    <property type="match status" value="1"/>
</dbReference>
<dbReference type="RefSeq" id="WP_085800310.1">
    <property type="nucleotide sequence ID" value="NZ_FWXB01000007.1"/>
</dbReference>
<feature type="domain" description="Aminomethyltransferase C-terminal" evidence="5">
    <location>
        <begin position="724"/>
        <end position="803"/>
    </location>
</feature>
<dbReference type="SUPFAM" id="SSF54373">
    <property type="entry name" value="FAD-linked reductases, C-terminal domain"/>
    <property type="match status" value="1"/>
</dbReference>
<dbReference type="Gene3D" id="3.30.9.10">
    <property type="entry name" value="D-Amino Acid Oxidase, subunit A, domain 2"/>
    <property type="match status" value="1"/>
</dbReference>
<dbReference type="EMBL" id="FWXB01000007">
    <property type="protein sequence ID" value="SMC12349.1"/>
    <property type="molecule type" value="Genomic_DNA"/>
</dbReference>
<keyword evidence="8" id="KW-1185">Reference proteome</keyword>
<dbReference type="InterPro" id="IPR032503">
    <property type="entry name" value="FAO_M"/>
</dbReference>
<dbReference type="GO" id="GO:0102317">
    <property type="term" value="F:4-methylaminobutyrate oxidase (demethylating) activity"/>
    <property type="evidence" value="ECO:0007669"/>
    <property type="project" value="UniProtKB-EC"/>
</dbReference>
<evidence type="ECO:0000313" key="8">
    <source>
        <dbReference type="Proteomes" id="UP000193224"/>
    </source>
</evidence>